<organism evidence="2 3">
    <name type="scientific">Auxenochlorella protothecoides</name>
    <name type="common">Green microalga</name>
    <name type="synonym">Chlorella protothecoides</name>
    <dbReference type="NCBI Taxonomy" id="3075"/>
    <lineage>
        <taxon>Eukaryota</taxon>
        <taxon>Viridiplantae</taxon>
        <taxon>Chlorophyta</taxon>
        <taxon>core chlorophytes</taxon>
        <taxon>Trebouxiophyceae</taxon>
        <taxon>Chlorellales</taxon>
        <taxon>Chlorellaceae</taxon>
        <taxon>Auxenochlorella</taxon>
    </lineage>
</organism>
<accession>A0A3M7L4I6</accession>
<feature type="region of interest" description="Disordered" evidence="1">
    <location>
        <begin position="1"/>
        <end position="31"/>
    </location>
</feature>
<evidence type="ECO:0000256" key="1">
    <source>
        <dbReference type="SAM" id="MobiDB-lite"/>
    </source>
</evidence>
<feature type="compositionally biased region" description="Low complexity" evidence="1">
    <location>
        <begin position="1"/>
        <end position="11"/>
    </location>
</feature>
<name>A0A3M7L4I6_AUXPR</name>
<sequence>MAAKKLSAADKSLWRPGTQRSGLPQPPALGNTKLEHVVQDAVRLASEQIKGLSNQVCKQMLCQSQQAPASSAQAMEA</sequence>
<reference evidence="3" key="1">
    <citation type="journal article" date="2018" name="Algal Res.">
        <title>Characterization of plant carbon substrate utilization by Auxenochlorella protothecoides.</title>
        <authorList>
            <person name="Vogler B.W."/>
            <person name="Starkenburg S.R."/>
            <person name="Sudasinghe N."/>
            <person name="Schambach J.Y."/>
            <person name="Rollin J.A."/>
            <person name="Pattathil S."/>
            <person name="Barry A.N."/>
        </authorList>
    </citation>
    <scope>NUCLEOTIDE SEQUENCE [LARGE SCALE GENOMIC DNA]</scope>
    <source>
        <strain evidence="3">UTEX 25</strain>
    </source>
</reference>
<dbReference type="AlphaFoldDB" id="A0A3M7L4I6"/>
<evidence type="ECO:0000313" key="2">
    <source>
        <dbReference type="EMBL" id="RMZ56386.1"/>
    </source>
</evidence>
<proteinExistence type="predicted"/>
<dbReference type="EMBL" id="QOKY01000147">
    <property type="protein sequence ID" value="RMZ56386.1"/>
    <property type="molecule type" value="Genomic_DNA"/>
</dbReference>
<dbReference type="Proteomes" id="UP000279271">
    <property type="component" value="Unassembled WGS sequence"/>
</dbReference>
<protein>
    <submittedName>
        <fullName evidence="2">Uncharacterized protein</fullName>
    </submittedName>
</protein>
<comment type="caution">
    <text evidence="2">The sequence shown here is derived from an EMBL/GenBank/DDBJ whole genome shotgun (WGS) entry which is preliminary data.</text>
</comment>
<gene>
    <name evidence="2" type="ORF">APUTEX25_004743</name>
</gene>
<evidence type="ECO:0000313" key="3">
    <source>
        <dbReference type="Proteomes" id="UP000279271"/>
    </source>
</evidence>